<evidence type="ECO:0000313" key="3">
    <source>
        <dbReference type="Proteomes" id="UP000800039"/>
    </source>
</evidence>
<dbReference type="Proteomes" id="UP000800039">
    <property type="component" value="Unassembled WGS sequence"/>
</dbReference>
<dbReference type="RefSeq" id="XP_040788752.1">
    <property type="nucleotide sequence ID" value="XM_040931912.1"/>
</dbReference>
<feature type="compositionally biased region" description="Polar residues" evidence="1">
    <location>
        <begin position="136"/>
        <end position="153"/>
    </location>
</feature>
<reference evidence="2" key="1">
    <citation type="submission" date="2020-01" db="EMBL/GenBank/DDBJ databases">
        <authorList>
            <consortium name="DOE Joint Genome Institute"/>
            <person name="Haridas S."/>
            <person name="Albert R."/>
            <person name="Binder M."/>
            <person name="Bloem J."/>
            <person name="Labutti K."/>
            <person name="Salamov A."/>
            <person name="Andreopoulos B."/>
            <person name="Baker S.E."/>
            <person name="Barry K."/>
            <person name="Bills G."/>
            <person name="Bluhm B.H."/>
            <person name="Cannon C."/>
            <person name="Castanera R."/>
            <person name="Culley D.E."/>
            <person name="Daum C."/>
            <person name="Ezra D."/>
            <person name="Gonzalez J.B."/>
            <person name="Henrissat B."/>
            <person name="Kuo A."/>
            <person name="Liang C."/>
            <person name="Lipzen A."/>
            <person name="Lutzoni F."/>
            <person name="Magnuson J."/>
            <person name="Mondo S."/>
            <person name="Nolan M."/>
            <person name="Ohm R."/>
            <person name="Pangilinan J."/>
            <person name="Park H.-J."/>
            <person name="Ramirez L."/>
            <person name="Alfaro M."/>
            <person name="Sun H."/>
            <person name="Tritt A."/>
            <person name="Yoshinaga Y."/>
            <person name="Zwiers L.-H."/>
            <person name="Turgeon B.G."/>
            <person name="Goodwin S.B."/>
            <person name="Spatafora J.W."/>
            <person name="Crous P.W."/>
            <person name="Grigoriev I.V."/>
        </authorList>
    </citation>
    <scope>NUCLEOTIDE SEQUENCE</scope>
    <source>
        <strain evidence="2">CBS 394.84</strain>
    </source>
</reference>
<dbReference type="OrthoDB" id="3788029at2759"/>
<feature type="compositionally biased region" description="Low complexity" evidence="1">
    <location>
        <begin position="193"/>
        <end position="227"/>
    </location>
</feature>
<evidence type="ECO:0000256" key="1">
    <source>
        <dbReference type="SAM" id="MobiDB-lite"/>
    </source>
</evidence>
<feature type="compositionally biased region" description="Pro residues" evidence="1">
    <location>
        <begin position="171"/>
        <end position="181"/>
    </location>
</feature>
<dbReference type="GeneID" id="63849164"/>
<protein>
    <submittedName>
        <fullName evidence="2">Uncharacterized protein</fullName>
    </submittedName>
</protein>
<feature type="compositionally biased region" description="Basic and acidic residues" evidence="1">
    <location>
        <begin position="252"/>
        <end position="261"/>
    </location>
</feature>
<gene>
    <name evidence="2" type="ORF">K460DRAFT_355901</name>
</gene>
<evidence type="ECO:0000313" key="2">
    <source>
        <dbReference type="EMBL" id="KAF1846189.1"/>
    </source>
</evidence>
<sequence>MDRMDTTFSPVIIFRLPTSIIGHLTSIALATSNRSTIIHEPVVASTLTALFNIYILIRGSFLLISGSELRDPFHMPRQSNTGFDVAKSPPWREDGPNPEPDPTVDSPSAPPIMILSRSGDSLAAPYFQVPDPAANIQPQTPTSSSCQDTSTTPRYDLRKRDKVTRKRGPDNPGPEPHPAPPVIILSYNKRRASASPPRSTSPPSTAHTSSDNSTSATAGATNTSTPTAHKRTMGSRGSKLAPSHGKLQPSLERQDKAEMKEPSNYYSHRSKSMRRKAGKAEGGVDAGGAVGGTAGGAGGAGIA</sequence>
<dbReference type="EMBL" id="ML976616">
    <property type="protein sequence ID" value="KAF1846189.1"/>
    <property type="molecule type" value="Genomic_DNA"/>
</dbReference>
<feature type="compositionally biased region" description="Basic residues" evidence="1">
    <location>
        <begin position="268"/>
        <end position="277"/>
    </location>
</feature>
<accession>A0A9P4GJ66</accession>
<dbReference type="AlphaFoldDB" id="A0A9P4GJ66"/>
<feature type="compositionally biased region" description="Gly residues" evidence="1">
    <location>
        <begin position="280"/>
        <end position="303"/>
    </location>
</feature>
<name>A0A9P4GJ66_9PLEO</name>
<proteinExistence type="predicted"/>
<feature type="region of interest" description="Disordered" evidence="1">
    <location>
        <begin position="75"/>
        <end position="115"/>
    </location>
</feature>
<comment type="caution">
    <text evidence="2">The sequence shown here is derived from an EMBL/GenBank/DDBJ whole genome shotgun (WGS) entry which is preliminary data.</text>
</comment>
<feature type="region of interest" description="Disordered" evidence="1">
    <location>
        <begin position="131"/>
        <end position="303"/>
    </location>
</feature>
<organism evidence="2 3">
    <name type="scientific">Cucurbitaria berberidis CBS 394.84</name>
    <dbReference type="NCBI Taxonomy" id="1168544"/>
    <lineage>
        <taxon>Eukaryota</taxon>
        <taxon>Fungi</taxon>
        <taxon>Dikarya</taxon>
        <taxon>Ascomycota</taxon>
        <taxon>Pezizomycotina</taxon>
        <taxon>Dothideomycetes</taxon>
        <taxon>Pleosporomycetidae</taxon>
        <taxon>Pleosporales</taxon>
        <taxon>Pleosporineae</taxon>
        <taxon>Cucurbitariaceae</taxon>
        <taxon>Cucurbitaria</taxon>
    </lineage>
</organism>
<keyword evidence="3" id="KW-1185">Reference proteome</keyword>